<evidence type="ECO:0000256" key="1">
    <source>
        <dbReference type="ARBA" id="ARBA00022737"/>
    </source>
</evidence>
<keyword evidence="4" id="KW-1185">Reference proteome</keyword>
<dbReference type="AlphaFoldDB" id="A0A0C9SRE6"/>
<feature type="domain" description="Nephrocystin 3-like N-terminal" evidence="2">
    <location>
        <begin position="381"/>
        <end position="442"/>
    </location>
</feature>
<proteinExistence type="predicted"/>
<accession>A0A0C9SRE6</accession>
<gene>
    <name evidence="3" type="ORF">PAXINDRAFT_16621</name>
</gene>
<sequence>MFVPPLGQELLIPLSFTIQFSLIGKHHTLHHLLGSYSGCIIDFLLEQDKPLTLQYDRCGACVTITVGLSPVVDYQEALNASVDASLARLGNDQRLVGGLNNMDQASSSVQIMYCAVETHGQYIAPLGQVLQLMKKLIDNVAEVGISSFLGLKSSSDSTQAHPLLKLGWTLLSSAVQEHRLNDSNVQGLAESLRELVGVTEVASLIDEYIKHSFMAHLGKTQITNVTICITKCQVELKDLYEKLRMRITAYTAKRVKEMNAAPLPIDFLRYPTANKIWKWLKAHNSSTNHKSARDTCIEGTGSWFAEDKRIQNWLDEPGRMWITGGRFGKTVLFSTCVEVVHRHAFMQGVTCCCAYSYFDARESGRASRKFETLCLYGIDSNEHPEPTLAQLKTTLGEVVRSFDKIYILIDALDECDSQGELLDWMKSLQSTTQGLHFLVTSRPECIIEERMSNSSHVCLSLNGELLDNDIKTYVDECVEASDDLKLLMTEEMKKKLRVKGDRMFRLVAFWIEELKHCFSCKAIIDTLEHLPTSLNAMYASMISKIDPNHLTYVQAIMQWLLFSVQQLKLEEIAMVVGFDHLEA</sequence>
<evidence type="ECO:0000313" key="4">
    <source>
        <dbReference type="Proteomes" id="UP000053647"/>
    </source>
</evidence>
<evidence type="ECO:0000313" key="3">
    <source>
        <dbReference type="EMBL" id="KIJ10394.1"/>
    </source>
</evidence>
<organism evidence="3 4">
    <name type="scientific">Paxillus involutus ATCC 200175</name>
    <dbReference type="NCBI Taxonomy" id="664439"/>
    <lineage>
        <taxon>Eukaryota</taxon>
        <taxon>Fungi</taxon>
        <taxon>Dikarya</taxon>
        <taxon>Basidiomycota</taxon>
        <taxon>Agaricomycotina</taxon>
        <taxon>Agaricomycetes</taxon>
        <taxon>Agaricomycetidae</taxon>
        <taxon>Boletales</taxon>
        <taxon>Paxilineae</taxon>
        <taxon>Paxillaceae</taxon>
        <taxon>Paxillus</taxon>
    </lineage>
</organism>
<dbReference type="Proteomes" id="UP000053647">
    <property type="component" value="Unassembled WGS sequence"/>
</dbReference>
<dbReference type="Pfam" id="PF24883">
    <property type="entry name" value="NPHP3_N"/>
    <property type="match status" value="2"/>
</dbReference>
<dbReference type="OrthoDB" id="7464126at2759"/>
<protein>
    <recommendedName>
        <fullName evidence="2">Nephrocystin 3-like N-terminal domain-containing protein</fullName>
    </recommendedName>
</protein>
<dbReference type="Gene3D" id="3.40.50.300">
    <property type="entry name" value="P-loop containing nucleotide triphosphate hydrolases"/>
    <property type="match status" value="1"/>
</dbReference>
<dbReference type="EMBL" id="KN819407">
    <property type="protein sequence ID" value="KIJ10394.1"/>
    <property type="molecule type" value="Genomic_DNA"/>
</dbReference>
<dbReference type="PANTHER" id="PTHR10039:SF16">
    <property type="entry name" value="GPI INOSITOL-DEACYLASE"/>
    <property type="match status" value="1"/>
</dbReference>
<feature type="domain" description="Nephrocystin 3-like N-terminal" evidence="2">
    <location>
        <begin position="299"/>
        <end position="366"/>
    </location>
</feature>
<keyword evidence="1" id="KW-0677">Repeat</keyword>
<name>A0A0C9SRE6_PAXIN</name>
<reference evidence="3 4" key="1">
    <citation type="submission" date="2014-06" db="EMBL/GenBank/DDBJ databases">
        <authorList>
            <consortium name="DOE Joint Genome Institute"/>
            <person name="Kuo A."/>
            <person name="Kohler A."/>
            <person name="Nagy L.G."/>
            <person name="Floudas D."/>
            <person name="Copeland A."/>
            <person name="Barry K.W."/>
            <person name="Cichocki N."/>
            <person name="Veneault-Fourrey C."/>
            <person name="LaButti K."/>
            <person name="Lindquist E.A."/>
            <person name="Lipzen A."/>
            <person name="Lundell T."/>
            <person name="Morin E."/>
            <person name="Murat C."/>
            <person name="Sun H."/>
            <person name="Tunlid A."/>
            <person name="Henrissat B."/>
            <person name="Grigoriev I.V."/>
            <person name="Hibbett D.S."/>
            <person name="Martin F."/>
            <person name="Nordberg H.P."/>
            <person name="Cantor M.N."/>
            <person name="Hua S.X."/>
        </authorList>
    </citation>
    <scope>NUCLEOTIDE SEQUENCE [LARGE SCALE GENOMIC DNA]</scope>
    <source>
        <strain evidence="3 4">ATCC 200175</strain>
    </source>
</reference>
<evidence type="ECO:0000259" key="2">
    <source>
        <dbReference type="Pfam" id="PF24883"/>
    </source>
</evidence>
<reference evidence="4" key="2">
    <citation type="submission" date="2015-01" db="EMBL/GenBank/DDBJ databases">
        <title>Evolutionary Origins and Diversification of the Mycorrhizal Mutualists.</title>
        <authorList>
            <consortium name="DOE Joint Genome Institute"/>
            <consortium name="Mycorrhizal Genomics Consortium"/>
            <person name="Kohler A."/>
            <person name="Kuo A."/>
            <person name="Nagy L.G."/>
            <person name="Floudas D."/>
            <person name="Copeland A."/>
            <person name="Barry K.W."/>
            <person name="Cichocki N."/>
            <person name="Veneault-Fourrey C."/>
            <person name="LaButti K."/>
            <person name="Lindquist E.A."/>
            <person name="Lipzen A."/>
            <person name="Lundell T."/>
            <person name="Morin E."/>
            <person name="Murat C."/>
            <person name="Riley R."/>
            <person name="Ohm R."/>
            <person name="Sun H."/>
            <person name="Tunlid A."/>
            <person name="Henrissat B."/>
            <person name="Grigoriev I.V."/>
            <person name="Hibbett D.S."/>
            <person name="Martin F."/>
        </authorList>
    </citation>
    <scope>NUCLEOTIDE SEQUENCE [LARGE SCALE GENOMIC DNA]</scope>
    <source>
        <strain evidence="4">ATCC 200175</strain>
    </source>
</reference>
<dbReference type="HOGENOM" id="CLU_014052_0_0_1"/>
<dbReference type="InterPro" id="IPR027417">
    <property type="entry name" value="P-loop_NTPase"/>
</dbReference>
<dbReference type="InterPro" id="IPR056884">
    <property type="entry name" value="NPHP3-like_N"/>
</dbReference>
<dbReference type="PANTHER" id="PTHR10039">
    <property type="entry name" value="AMELOGENIN"/>
    <property type="match status" value="1"/>
</dbReference>